<dbReference type="PANTHER" id="PTHR30203:SF24">
    <property type="entry name" value="BLR4935 PROTEIN"/>
    <property type="match status" value="1"/>
</dbReference>
<keyword evidence="2" id="KW-0732">Signal</keyword>
<evidence type="ECO:0000256" key="2">
    <source>
        <dbReference type="SAM" id="SignalP"/>
    </source>
</evidence>
<feature type="chain" id="PRO_5032276986" evidence="2">
    <location>
        <begin position="22"/>
        <end position="427"/>
    </location>
</feature>
<dbReference type="RefSeq" id="WP_182529916.1">
    <property type="nucleotide sequence ID" value="NZ_JACGXL010000001.1"/>
</dbReference>
<dbReference type="Gene3D" id="1.20.1600.10">
    <property type="entry name" value="Outer membrane efflux proteins (OEP)"/>
    <property type="match status" value="1"/>
</dbReference>
<dbReference type="SUPFAM" id="SSF56954">
    <property type="entry name" value="Outer membrane efflux proteins (OEP)"/>
    <property type="match status" value="1"/>
</dbReference>
<dbReference type="GO" id="GO:0015562">
    <property type="term" value="F:efflux transmembrane transporter activity"/>
    <property type="evidence" value="ECO:0007669"/>
    <property type="project" value="InterPro"/>
</dbReference>
<evidence type="ECO:0000313" key="3">
    <source>
        <dbReference type="EMBL" id="MBA8886877.1"/>
    </source>
</evidence>
<proteinExistence type="inferred from homology"/>
<dbReference type="PANTHER" id="PTHR30203">
    <property type="entry name" value="OUTER MEMBRANE CATION EFFLUX PROTEIN"/>
    <property type="match status" value="1"/>
</dbReference>
<accession>A0A839ER86</accession>
<dbReference type="InterPro" id="IPR010131">
    <property type="entry name" value="MdtP/NodT-like"/>
</dbReference>
<dbReference type="Pfam" id="PF02321">
    <property type="entry name" value="OEP"/>
    <property type="match status" value="1"/>
</dbReference>
<feature type="signal peptide" evidence="2">
    <location>
        <begin position="1"/>
        <end position="21"/>
    </location>
</feature>
<sequence>MWLRLAATAALALARCGIASAQAHSVITLDDAFARVAERHPDLRWVGLRGDVLAADLAGASLRPAVTAGATLENAFGTGATRGVRAAELSLTLASVFERGGKLDARRALAQSRIDALAVERETRRLDLLADVARRYLAIVAVRAQQDIAELDVAQRERAVAAAEARLRAGASPESVVLGARAALARARLDRDRGVQRLDAARRHLAALWGEREPRFDVATTDPTLLPPIADASALAALLEQAPELARFADERRIREARLQLARSDGAADVQWQVGVRRLEAGDDTALLASVSIPLGARERALPARHAAEAELAALDVEREGKDLALRSTLIDAHGRYRAAQLEVERVRDDVLPLLAKAEAAAERAYRGGAASYLEWAQLQSARTAELRQQLDVAVDAQRALIEIQRLTGQPMLLAARTATDATESHR</sequence>
<dbReference type="InterPro" id="IPR003423">
    <property type="entry name" value="OMP_efflux"/>
</dbReference>
<gene>
    <name evidence="3" type="ORF">FHW12_001068</name>
</gene>
<name>A0A839ER86_9GAMM</name>
<protein>
    <submittedName>
        <fullName evidence="3">Cobalt-zinc-cadmium efflux system outer membrane protein</fullName>
    </submittedName>
</protein>
<reference evidence="3 4" key="1">
    <citation type="submission" date="2020-07" db="EMBL/GenBank/DDBJ databases">
        <title>Genomic Encyclopedia of Type Strains, Phase IV (KMG-V): Genome sequencing to study the core and pangenomes of soil and plant-associated prokaryotes.</title>
        <authorList>
            <person name="Whitman W."/>
        </authorList>
    </citation>
    <scope>NUCLEOTIDE SEQUENCE [LARGE SCALE GENOMIC DNA]</scope>
    <source>
        <strain evidence="3 4">RH2WT43</strain>
    </source>
</reference>
<dbReference type="Proteomes" id="UP000550401">
    <property type="component" value="Unassembled WGS sequence"/>
</dbReference>
<dbReference type="EMBL" id="JACGXL010000001">
    <property type="protein sequence ID" value="MBA8886877.1"/>
    <property type="molecule type" value="Genomic_DNA"/>
</dbReference>
<evidence type="ECO:0000313" key="4">
    <source>
        <dbReference type="Proteomes" id="UP000550401"/>
    </source>
</evidence>
<comment type="caution">
    <text evidence="3">The sequence shown here is derived from an EMBL/GenBank/DDBJ whole genome shotgun (WGS) entry which is preliminary data.</text>
</comment>
<dbReference type="AlphaFoldDB" id="A0A839ER86"/>
<organism evidence="3 4">
    <name type="scientific">Dokdonella fugitiva</name>
    <dbReference type="NCBI Taxonomy" id="328517"/>
    <lineage>
        <taxon>Bacteria</taxon>
        <taxon>Pseudomonadati</taxon>
        <taxon>Pseudomonadota</taxon>
        <taxon>Gammaproteobacteria</taxon>
        <taxon>Lysobacterales</taxon>
        <taxon>Rhodanobacteraceae</taxon>
        <taxon>Dokdonella</taxon>
    </lineage>
</organism>
<comment type="similarity">
    <text evidence="1">Belongs to the outer membrane factor (OMF) (TC 1.B.17) family.</text>
</comment>
<evidence type="ECO:0000256" key="1">
    <source>
        <dbReference type="ARBA" id="ARBA00007613"/>
    </source>
</evidence>
<keyword evidence="4" id="KW-1185">Reference proteome</keyword>